<sequence length="205" mass="23094">MNVNAVYLMMRDRYLRDPSWENLLALLGSLLYKFPVLFKAPLPPEEVEGLVKNCGFEVLEVSIKACHGLALTINPARIVRRKLIENLKKGDLPAPEPDLIDKDLARDEIFWKLTECAKREKTGLILIKEGLGPEVKTYALAHELSHHLLGHTLAECEMESWLSELHADVAAHWITGRPSPFLSEEENRLLAKLVGYKKRAVGGHA</sequence>
<gene>
    <name evidence="1" type="ORF">TDIS_1536</name>
</gene>
<reference evidence="1 2" key="1">
    <citation type="submission" date="2016-04" db="EMBL/GenBank/DDBJ databases">
        <title>Genome analysis of Thermosulfurimonas dismutans, the first thermophilic sulfur-disproportionating bacterium of the phylum Thermodesulfobacteria.</title>
        <authorList>
            <person name="Mardanov A.V."/>
            <person name="Beletsky A.V."/>
            <person name="Kadnikov V.V."/>
            <person name="Slobodkin A.I."/>
            <person name="Ravin N.V."/>
        </authorList>
    </citation>
    <scope>NUCLEOTIDE SEQUENCE [LARGE SCALE GENOMIC DNA]</scope>
    <source>
        <strain evidence="1 2">S95</strain>
    </source>
</reference>
<dbReference type="AlphaFoldDB" id="A0A179D3G2"/>
<protein>
    <recommendedName>
        <fullName evidence="3">IrrE N-terminal-like domain-containing protein</fullName>
    </recommendedName>
</protein>
<organism evidence="1 2">
    <name type="scientific">Thermosulfurimonas dismutans</name>
    <dbReference type="NCBI Taxonomy" id="999894"/>
    <lineage>
        <taxon>Bacteria</taxon>
        <taxon>Pseudomonadati</taxon>
        <taxon>Thermodesulfobacteriota</taxon>
        <taxon>Thermodesulfobacteria</taxon>
        <taxon>Thermodesulfobacteriales</taxon>
        <taxon>Thermodesulfobacteriaceae</taxon>
        <taxon>Thermosulfurimonas</taxon>
    </lineage>
</organism>
<name>A0A179D3G2_9BACT</name>
<comment type="caution">
    <text evidence="1">The sequence shown here is derived from an EMBL/GenBank/DDBJ whole genome shotgun (WGS) entry which is preliminary data.</text>
</comment>
<dbReference type="EMBL" id="LWLG01000012">
    <property type="protein sequence ID" value="OAQ20341.1"/>
    <property type="molecule type" value="Genomic_DNA"/>
</dbReference>
<evidence type="ECO:0008006" key="3">
    <source>
        <dbReference type="Google" id="ProtNLM"/>
    </source>
</evidence>
<evidence type="ECO:0000313" key="2">
    <source>
        <dbReference type="Proteomes" id="UP000078390"/>
    </source>
</evidence>
<proteinExistence type="predicted"/>
<accession>A0A179D3G2</accession>
<dbReference type="Proteomes" id="UP000078390">
    <property type="component" value="Unassembled WGS sequence"/>
</dbReference>
<evidence type="ECO:0000313" key="1">
    <source>
        <dbReference type="EMBL" id="OAQ20341.1"/>
    </source>
</evidence>
<dbReference type="STRING" id="999894.TDIS_1536"/>
<keyword evidence="2" id="KW-1185">Reference proteome</keyword>
<dbReference type="RefSeq" id="WP_068670987.1">
    <property type="nucleotide sequence ID" value="NZ_LWLG01000012.1"/>
</dbReference>
<dbReference type="OrthoDB" id="9126722at2"/>